<dbReference type="Gene3D" id="3.10.450.50">
    <property type="match status" value="1"/>
</dbReference>
<dbReference type="SUPFAM" id="SSF54427">
    <property type="entry name" value="NTF2-like"/>
    <property type="match status" value="1"/>
</dbReference>
<dbReference type="InterPro" id="IPR032710">
    <property type="entry name" value="NTF2-like_dom_sf"/>
</dbReference>
<sequence length="127" mass="14642">MTNKDLATEYAKAFNNLDIAYIEIHLAEDFKYTSQKVFSQMESKAEYLDYLKGKFSTIRNSQSKVVARLGLFRNENCIALYQIDLIKKSKTETATLLMEYGNSKIKSVYMCMIPSINEIELLDELPC</sequence>
<reference evidence="2" key="1">
    <citation type="journal article" date="2019" name="Int. J. Syst. Evol. Microbiol.">
        <title>The Global Catalogue of Microorganisms (GCM) 10K type strain sequencing project: providing services to taxonomists for standard genome sequencing and annotation.</title>
        <authorList>
            <consortium name="The Broad Institute Genomics Platform"/>
            <consortium name="The Broad Institute Genome Sequencing Center for Infectious Disease"/>
            <person name="Wu L."/>
            <person name="Ma J."/>
        </authorList>
    </citation>
    <scope>NUCLEOTIDE SEQUENCE [LARGE SCALE GENOMIC DNA]</scope>
    <source>
        <strain evidence="2">KCTC 42398</strain>
    </source>
</reference>
<accession>A0ABW5TEP4</accession>
<dbReference type="RefSeq" id="WP_380293105.1">
    <property type="nucleotide sequence ID" value="NZ_JBHULY010000034.1"/>
</dbReference>
<proteinExistence type="predicted"/>
<evidence type="ECO:0000313" key="1">
    <source>
        <dbReference type="EMBL" id="MFD2727344.1"/>
    </source>
</evidence>
<evidence type="ECO:0000313" key="2">
    <source>
        <dbReference type="Proteomes" id="UP001597476"/>
    </source>
</evidence>
<name>A0ABW5TEP4_9FLAO</name>
<comment type="caution">
    <text evidence="1">The sequence shown here is derived from an EMBL/GenBank/DDBJ whole genome shotgun (WGS) entry which is preliminary data.</text>
</comment>
<protein>
    <recommendedName>
        <fullName evidence="3">Nuclear transport factor 2 family protein</fullName>
    </recommendedName>
</protein>
<evidence type="ECO:0008006" key="3">
    <source>
        <dbReference type="Google" id="ProtNLM"/>
    </source>
</evidence>
<gene>
    <name evidence="1" type="ORF">ACFSR8_14065</name>
</gene>
<dbReference type="EMBL" id="JBHULY010000034">
    <property type="protein sequence ID" value="MFD2727344.1"/>
    <property type="molecule type" value="Genomic_DNA"/>
</dbReference>
<keyword evidence="2" id="KW-1185">Reference proteome</keyword>
<organism evidence="1 2">
    <name type="scientific">Hyunsoonleella rubra</name>
    <dbReference type="NCBI Taxonomy" id="1737062"/>
    <lineage>
        <taxon>Bacteria</taxon>
        <taxon>Pseudomonadati</taxon>
        <taxon>Bacteroidota</taxon>
        <taxon>Flavobacteriia</taxon>
        <taxon>Flavobacteriales</taxon>
        <taxon>Flavobacteriaceae</taxon>
    </lineage>
</organism>
<dbReference type="Proteomes" id="UP001597476">
    <property type="component" value="Unassembled WGS sequence"/>
</dbReference>